<evidence type="ECO:0000313" key="2">
    <source>
        <dbReference type="Proteomes" id="UP001596542"/>
    </source>
</evidence>
<evidence type="ECO:0000313" key="1">
    <source>
        <dbReference type="EMBL" id="MFC7287892.1"/>
    </source>
</evidence>
<comment type="caution">
    <text evidence="1">The sequence shown here is derived from an EMBL/GenBank/DDBJ whole genome shotgun (WGS) entry which is preliminary data.</text>
</comment>
<proteinExistence type="predicted"/>
<organism evidence="1 2">
    <name type="scientific">Herminiimonas glaciei</name>
    <dbReference type="NCBI Taxonomy" id="523788"/>
    <lineage>
        <taxon>Bacteria</taxon>
        <taxon>Pseudomonadati</taxon>
        <taxon>Pseudomonadota</taxon>
        <taxon>Betaproteobacteria</taxon>
        <taxon>Burkholderiales</taxon>
        <taxon>Oxalobacteraceae</taxon>
        <taxon>Herminiimonas</taxon>
    </lineage>
</organism>
<dbReference type="EMBL" id="JBHTBU010000001">
    <property type="protein sequence ID" value="MFC7287892.1"/>
    <property type="molecule type" value="Genomic_DNA"/>
</dbReference>
<keyword evidence="2" id="KW-1185">Reference proteome</keyword>
<gene>
    <name evidence="1" type="ORF">ACFQPC_07585</name>
</gene>
<protein>
    <submittedName>
        <fullName evidence="1">Uncharacterized protein</fullName>
    </submittedName>
</protein>
<accession>A0ABW2IA95</accession>
<dbReference type="RefSeq" id="WP_382271231.1">
    <property type="nucleotide sequence ID" value="NZ_JBHTBU010000001.1"/>
</dbReference>
<dbReference type="Proteomes" id="UP001596542">
    <property type="component" value="Unassembled WGS sequence"/>
</dbReference>
<name>A0ABW2IA95_9BURK</name>
<sequence>MDATSRSEPDLAARLGAMRYLLILLIQRLDADQQVKTADLMAGVQADWAALAPDIAEGQLLDQVFRETLDILQIAAGGKRDMPA</sequence>
<reference evidence="2" key="1">
    <citation type="journal article" date="2019" name="Int. J. Syst. Evol. Microbiol.">
        <title>The Global Catalogue of Microorganisms (GCM) 10K type strain sequencing project: providing services to taxonomists for standard genome sequencing and annotation.</title>
        <authorList>
            <consortium name="The Broad Institute Genomics Platform"/>
            <consortium name="The Broad Institute Genome Sequencing Center for Infectious Disease"/>
            <person name="Wu L."/>
            <person name="Ma J."/>
        </authorList>
    </citation>
    <scope>NUCLEOTIDE SEQUENCE [LARGE SCALE GENOMIC DNA]</scope>
    <source>
        <strain evidence="2">KACC 12508</strain>
    </source>
</reference>